<evidence type="ECO:0000313" key="1">
    <source>
        <dbReference type="EMBL" id="HGE66751.1"/>
    </source>
</evidence>
<organism evidence="2">
    <name type="scientific">Geoglobus ahangari</name>
    <dbReference type="NCBI Taxonomy" id="113653"/>
    <lineage>
        <taxon>Archaea</taxon>
        <taxon>Methanobacteriati</taxon>
        <taxon>Methanobacteriota</taxon>
        <taxon>Archaeoglobi</taxon>
        <taxon>Archaeoglobales</taxon>
        <taxon>Archaeoglobaceae</taxon>
        <taxon>Geoglobus</taxon>
    </lineage>
</organism>
<name>A0A7C4S509_9EURY</name>
<comment type="caution">
    <text evidence="2">The sequence shown here is derived from an EMBL/GenBank/DDBJ whole genome shotgun (WGS) entry which is preliminary data.</text>
</comment>
<sequence>MKYMPEKMRVVLCGYDPVLVRGYIRAKNEEALWFYLPEALAEDYNLKRGDKVKCVIEKIYSGKTGEMTAEPNEEVVWPISQFCKTAVVVDWDFIAKYKLTAWHFLELTVKSVIQDGEEKEVYPGETKVRRMWPEDRLVLHFALDYVE</sequence>
<accession>A0A7C4S509</accession>
<gene>
    <name evidence="3" type="ORF">ENL48_00845</name>
    <name evidence="2" type="ORF">ENT89_02075</name>
    <name evidence="1" type="ORF">ENX77_06525</name>
</gene>
<proteinExistence type="predicted"/>
<evidence type="ECO:0000313" key="3">
    <source>
        <dbReference type="EMBL" id="HHF47791.1"/>
    </source>
</evidence>
<protein>
    <submittedName>
        <fullName evidence="2">Uncharacterized protein</fullName>
    </submittedName>
</protein>
<evidence type="ECO:0000313" key="2">
    <source>
        <dbReference type="EMBL" id="HGU58989.1"/>
    </source>
</evidence>
<dbReference type="EMBL" id="DTPI01000032">
    <property type="protein sequence ID" value="HGE66751.1"/>
    <property type="molecule type" value="Genomic_DNA"/>
</dbReference>
<dbReference type="AlphaFoldDB" id="A0A7C4S509"/>
<dbReference type="EMBL" id="DRUC01000015">
    <property type="protein sequence ID" value="HHF47791.1"/>
    <property type="molecule type" value="Genomic_DNA"/>
</dbReference>
<dbReference type="EMBL" id="DTAK01000012">
    <property type="protein sequence ID" value="HGU58989.1"/>
    <property type="molecule type" value="Genomic_DNA"/>
</dbReference>
<reference evidence="2" key="1">
    <citation type="journal article" date="2020" name="mSystems">
        <title>Genome- and Community-Level Interaction Insights into Carbon Utilization and Element Cycling Functions of Hydrothermarchaeota in Hydrothermal Sediment.</title>
        <authorList>
            <person name="Zhou Z."/>
            <person name="Liu Y."/>
            <person name="Xu W."/>
            <person name="Pan J."/>
            <person name="Luo Z.H."/>
            <person name="Li M."/>
        </authorList>
    </citation>
    <scope>NUCLEOTIDE SEQUENCE [LARGE SCALE GENOMIC DNA]</scope>
    <source>
        <strain evidence="3">SpSt-10</strain>
        <strain evidence="2">SpSt-62</strain>
        <strain evidence="1">SpSt-97</strain>
    </source>
</reference>